<dbReference type="GO" id="GO:0043190">
    <property type="term" value="C:ATP-binding cassette (ABC) transporter complex"/>
    <property type="evidence" value="ECO:0007669"/>
    <property type="project" value="InterPro"/>
</dbReference>
<keyword evidence="9 13" id="KW-0406">Ion transport</keyword>
<keyword evidence="3 13" id="KW-0171">Cobalt transport</keyword>
<feature type="transmembrane region" description="Helical" evidence="13">
    <location>
        <begin position="129"/>
        <end position="149"/>
    </location>
</feature>
<evidence type="ECO:0000256" key="4">
    <source>
        <dbReference type="ARBA" id="ARBA00022448"/>
    </source>
</evidence>
<reference evidence="14 15" key="1">
    <citation type="submission" date="2017-02" db="EMBL/GenBank/DDBJ databases">
        <authorList>
            <person name="Peterson S.W."/>
        </authorList>
    </citation>
    <scope>NUCLEOTIDE SEQUENCE [LARGE SCALE GENOMIC DNA]</scope>
    <source>
        <strain evidence="14 15">ATCC 700028</strain>
    </source>
</reference>
<keyword evidence="4 13" id="KW-0813">Transport</keyword>
<feature type="transmembrane region" description="Helical" evidence="13">
    <location>
        <begin position="36"/>
        <end position="53"/>
    </location>
</feature>
<protein>
    <recommendedName>
        <fullName evidence="13">Cobalt transport protein CbiM</fullName>
    </recommendedName>
    <alternativeName>
        <fullName evidence="13">Energy-coupling factor transporter probable substrate-capture protein CbiM</fullName>
        <shortName evidence="13">ECF transporter S component CbiM</shortName>
    </alternativeName>
</protein>
<feature type="transmembrane region" description="Helical" evidence="13">
    <location>
        <begin position="95"/>
        <end position="117"/>
    </location>
</feature>
<evidence type="ECO:0000256" key="11">
    <source>
        <dbReference type="ARBA" id="ARBA00023285"/>
    </source>
</evidence>
<comment type="similarity">
    <text evidence="12 13">Belongs to the CbiM family.</text>
</comment>
<evidence type="ECO:0000256" key="12">
    <source>
        <dbReference type="ARBA" id="ARBA00060918"/>
    </source>
</evidence>
<comment type="function">
    <text evidence="13">Part of the energy-coupling factor (ECF) transporter complex CbiMNOQ involved in cobalt import.</text>
</comment>
<dbReference type="FunFam" id="1.10.1760.20:FF:000001">
    <property type="entry name" value="Cobalt transport protein CbiM"/>
    <property type="match status" value="1"/>
</dbReference>
<keyword evidence="10 13" id="KW-0472">Membrane</keyword>
<keyword evidence="6 13" id="KW-0169">Cobalamin biosynthesis</keyword>
<dbReference type="HAMAP" id="MF_01462">
    <property type="entry name" value="CbiM"/>
    <property type="match status" value="1"/>
</dbReference>
<keyword evidence="5 13" id="KW-1003">Cell membrane</keyword>
<dbReference type="PANTHER" id="PTHR43627:SF1">
    <property type="entry name" value="COBALT TRANSPORT PROTEIN CBIM"/>
    <property type="match status" value="1"/>
</dbReference>
<dbReference type="EMBL" id="FUWX01000006">
    <property type="protein sequence ID" value="SJZ52113.1"/>
    <property type="molecule type" value="Genomic_DNA"/>
</dbReference>
<accession>A0A1T4LBV3</accession>
<dbReference type="UniPathway" id="UPA00148"/>
<dbReference type="Proteomes" id="UP000191153">
    <property type="component" value="Unassembled WGS sequence"/>
</dbReference>
<evidence type="ECO:0000256" key="13">
    <source>
        <dbReference type="HAMAP-Rule" id="MF_01462"/>
    </source>
</evidence>
<dbReference type="OrthoDB" id="9809846at2"/>
<evidence type="ECO:0000256" key="9">
    <source>
        <dbReference type="ARBA" id="ARBA00023065"/>
    </source>
</evidence>
<evidence type="ECO:0000256" key="1">
    <source>
        <dbReference type="ARBA" id="ARBA00004429"/>
    </source>
</evidence>
<dbReference type="Pfam" id="PF01891">
    <property type="entry name" value="CbiM"/>
    <property type="match status" value="1"/>
</dbReference>
<keyword evidence="11 13" id="KW-0170">Cobalt</keyword>
<gene>
    <name evidence="13" type="primary">cbiM</name>
    <name evidence="14" type="ORF">SAMN02745174_00784</name>
</gene>
<comment type="subunit">
    <text evidence="13">Forms an energy-coupling factor (ECF) transporter complex composed of an ATP-binding protein (A component, CbiO), a transmembrane protein (T component, CbiQ) and 2 possible substrate-capture proteins (S components, CbiM and CbiN) of unknown stoichimetry.</text>
</comment>
<comment type="subcellular location">
    <subcellularLocation>
        <location evidence="1">Cell inner membrane</location>
        <topology evidence="1">Multi-pass membrane protein</topology>
    </subcellularLocation>
    <subcellularLocation>
        <location evidence="13">Cell membrane</location>
        <topology evidence="13">Multi-pass membrane protein</topology>
    </subcellularLocation>
</comment>
<feature type="transmembrane region" description="Helical" evidence="13">
    <location>
        <begin position="65"/>
        <end position="83"/>
    </location>
</feature>
<sequence length="252" mass="27036">MFKSILSLTLFLFLLKGNNSYSMHIMEGYLPVGWSIFWWALYLPFFFYGVKKLKANLKGNLDKKLLVALIGAFIFLVSSLKLPSLTGSSSHATGVGLGAILLGPSGVFVLGAIVLFFQATLLAHGGYTTLGANAISMTVVGALVSYGIYKGLRKKVGEKTAIFLAAALGDFMTYVVTSIQLALAHPAAGSDYLQSAIKFLGVFSITQIPLAIIEGLVTVIIINMLPKELMENSLLAGEYEKEEKIEGAKVNG</sequence>
<evidence type="ECO:0000256" key="8">
    <source>
        <dbReference type="ARBA" id="ARBA00022989"/>
    </source>
</evidence>
<dbReference type="RefSeq" id="WP_078693322.1">
    <property type="nucleotide sequence ID" value="NZ_FUWX01000006.1"/>
</dbReference>
<dbReference type="NCBIfam" id="TIGR00123">
    <property type="entry name" value="cbiM"/>
    <property type="match status" value="1"/>
</dbReference>
<dbReference type="InterPro" id="IPR002751">
    <property type="entry name" value="CbiM/NikMN"/>
</dbReference>
<evidence type="ECO:0000256" key="3">
    <source>
        <dbReference type="ARBA" id="ARBA00022426"/>
    </source>
</evidence>
<evidence type="ECO:0000256" key="2">
    <source>
        <dbReference type="ARBA" id="ARBA00004953"/>
    </source>
</evidence>
<evidence type="ECO:0000256" key="6">
    <source>
        <dbReference type="ARBA" id="ARBA00022573"/>
    </source>
</evidence>
<proteinExistence type="inferred from homology"/>
<dbReference type="InterPro" id="IPR018024">
    <property type="entry name" value="CbiM"/>
</dbReference>
<evidence type="ECO:0000256" key="5">
    <source>
        <dbReference type="ARBA" id="ARBA00022475"/>
    </source>
</evidence>
<dbReference type="GO" id="GO:0015087">
    <property type="term" value="F:cobalt ion transmembrane transporter activity"/>
    <property type="evidence" value="ECO:0007669"/>
    <property type="project" value="UniProtKB-UniRule"/>
</dbReference>
<evidence type="ECO:0000256" key="7">
    <source>
        <dbReference type="ARBA" id="ARBA00022692"/>
    </source>
</evidence>
<keyword evidence="7 13" id="KW-0812">Transmembrane</keyword>
<dbReference type="Gene3D" id="1.10.1760.20">
    <property type="match status" value="1"/>
</dbReference>
<dbReference type="AlphaFoldDB" id="A0A1T4LBV3"/>
<feature type="transmembrane region" description="Helical" evidence="13">
    <location>
        <begin position="196"/>
        <end position="225"/>
    </location>
</feature>
<evidence type="ECO:0000256" key="10">
    <source>
        <dbReference type="ARBA" id="ARBA00023136"/>
    </source>
</evidence>
<evidence type="ECO:0000313" key="15">
    <source>
        <dbReference type="Proteomes" id="UP000191153"/>
    </source>
</evidence>
<dbReference type="STRING" id="180163.SAMN02745174_00784"/>
<comment type="pathway">
    <text evidence="2 13">Cofactor biosynthesis; adenosylcobalamin biosynthesis.</text>
</comment>
<keyword evidence="8 13" id="KW-1133">Transmembrane helix</keyword>
<feature type="transmembrane region" description="Helical" evidence="13">
    <location>
        <begin position="161"/>
        <end position="184"/>
    </location>
</feature>
<name>A0A1T4LBV3_9FUSO</name>
<dbReference type="PANTHER" id="PTHR43627">
    <property type="match status" value="1"/>
</dbReference>
<dbReference type="NCBIfam" id="NF006184">
    <property type="entry name" value="PRK08319.1"/>
    <property type="match status" value="1"/>
</dbReference>
<keyword evidence="15" id="KW-1185">Reference proteome</keyword>
<evidence type="ECO:0000313" key="14">
    <source>
        <dbReference type="EMBL" id="SJZ52113.1"/>
    </source>
</evidence>
<dbReference type="GO" id="GO:0009236">
    <property type="term" value="P:cobalamin biosynthetic process"/>
    <property type="evidence" value="ECO:0007669"/>
    <property type="project" value="UniProtKB-UniRule"/>
</dbReference>
<organism evidence="14 15">
    <name type="scientific">Cetobacterium ceti</name>
    <dbReference type="NCBI Taxonomy" id="180163"/>
    <lineage>
        <taxon>Bacteria</taxon>
        <taxon>Fusobacteriati</taxon>
        <taxon>Fusobacteriota</taxon>
        <taxon>Fusobacteriia</taxon>
        <taxon>Fusobacteriales</taxon>
        <taxon>Fusobacteriaceae</taxon>
        <taxon>Cetobacterium</taxon>
    </lineage>
</organism>